<dbReference type="AlphaFoldDB" id="A0A8J2J285"/>
<feature type="binding site" evidence="16">
    <location>
        <position position="896"/>
    </location>
    <ligand>
        <name>ATP</name>
        <dbReference type="ChEBI" id="CHEBI:30616"/>
    </ligand>
</feature>
<feature type="binding site" evidence="16">
    <location>
        <position position="754"/>
    </location>
    <ligand>
        <name>ATP</name>
        <dbReference type="ChEBI" id="CHEBI:30616"/>
    </ligand>
</feature>
<dbReference type="GO" id="GO:0140326">
    <property type="term" value="F:ATPase-coupled intramembrane lipid transporter activity"/>
    <property type="evidence" value="ECO:0007669"/>
    <property type="project" value="UniProtKB-EC"/>
</dbReference>
<dbReference type="GO" id="GO:0005524">
    <property type="term" value="F:ATP binding"/>
    <property type="evidence" value="ECO:0007669"/>
    <property type="project" value="UniProtKB-UniRule"/>
</dbReference>
<feature type="binding site" evidence="16">
    <location>
        <position position="614"/>
    </location>
    <ligand>
        <name>ATP</name>
        <dbReference type="ChEBI" id="CHEBI:30616"/>
    </ligand>
</feature>
<dbReference type="GO" id="GO:0005768">
    <property type="term" value="C:endosome"/>
    <property type="evidence" value="ECO:0007669"/>
    <property type="project" value="TreeGrafter"/>
</dbReference>
<name>A0A8J2J285_9HEXA</name>
<feature type="binding site" evidence="16">
    <location>
        <position position="786"/>
    </location>
    <ligand>
        <name>ATP</name>
        <dbReference type="ChEBI" id="CHEBI:30616"/>
    </ligand>
</feature>
<feature type="transmembrane region" description="Helical" evidence="18">
    <location>
        <begin position="1064"/>
        <end position="1084"/>
    </location>
</feature>
<feature type="binding site" evidence="16">
    <location>
        <position position="895"/>
    </location>
    <ligand>
        <name>ATP</name>
        <dbReference type="ChEBI" id="CHEBI:30616"/>
    </ligand>
</feature>
<evidence type="ECO:0000256" key="10">
    <source>
        <dbReference type="ARBA" id="ARBA00022967"/>
    </source>
</evidence>
<feature type="binding site" evidence="16">
    <location>
        <position position="711"/>
    </location>
    <ligand>
        <name>ATP</name>
        <dbReference type="ChEBI" id="CHEBI:30616"/>
    </ligand>
</feature>
<dbReference type="InterPro" id="IPR001757">
    <property type="entry name" value="P_typ_ATPase"/>
</dbReference>
<keyword evidence="9 17" id="KW-0460">Magnesium</keyword>
<keyword evidence="4" id="KW-0813">Transport</keyword>
<comment type="caution">
    <text evidence="23">The sequence shown here is derived from an EMBL/GenBank/DDBJ whole genome shotgun (WGS) entry which is preliminary data.</text>
</comment>
<evidence type="ECO:0000256" key="11">
    <source>
        <dbReference type="ARBA" id="ARBA00022989"/>
    </source>
</evidence>
<dbReference type="SFLD" id="SFLDG00002">
    <property type="entry name" value="C1.7:_P-type_atpase_like"/>
    <property type="match status" value="1"/>
</dbReference>
<dbReference type="Pfam" id="PF13246">
    <property type="entry name" value="Cation_ATPase"/>
    <property type="match status" value="1"/>
</dbReference>
<evidence type="ECO:0000256" key="18">
    <source>
        <dbReference type="RuleBase" id="RU362033"/>
    </source>
</evidence>
<evidence type="ECO:0000256" key="4">
    <source>
        <dbReference type="ARBA" id="ARBA00022448"/>
    </source>
</evidence>
<evidence type="ECO:0000256" key="13">
    <source>
        <dbReference type="ARBA" id="ARBA00023136"/>
    </source>
</evidence>
<evidence type="ECO:0000256" key="12">
    <source>
        <dbReference type="ARBA" id="ARBA00023055"/>
    </source>
</evidence>
<evidence type="ECO:0000256" key="14">
    <source>
        <dbReference type="ARBA" id="ARBA00034036"/>
    </source>
</evidence>
<dbReference type="FunFam" id="3.40.50.1000:FF:000009">
    <property type="entry name" value="Phospholipid-transporting ATPase"/>
    <property type="match status" value="1"/>
</dbReference>
<feature type="transmembrane region" description="Helical" evidence="18">
    <location>
        <begin position="1231"/>
        <end position="1252"/>
    </location>
</feature>
<feature type="binding site" evidence="16">
    <location>
        <position position="612"/>
    </location>
    <ligand>
        <name>ATP</name>
        <dbReference type="ChEBI" id="CHEBI:30616"/>
    </ligand>
</feature>
<evidence type="ECO:0000256" key="7">
    <source>
        <dbReference type="ARBA" id="ARBA00022741"/>
    </source>
</evidence>
<comment type="similarity">
    <text evidence="3 18">Belongs to the cation transport ATPase (P-type) (TC 3.A.3) family. Type IV subfamily.</text>
</comment>
<organism evidence="23 24">
    <name type="scientific">Allacma fusca</name>
    <dbReference type="NCBI Taxonomy" id="39272"/>
    <lineage>
        <taxon>Eukaryota</taxon>
        <taxon>Metazoa</taxon>
        <taxon>Ecdysozoa</taxon>
        <taxon>Arthropoda</taxon>
        <taxon>Hexapoda</taxon>
        <taxon>Collembola</taxon>
        <taxon>Symphypleona</taxon>
        <taxon>Sminthuridae</taxon>
        <taxon>Allacma</taxon>
    </lineage>
</organism>
<dbReference type="PROSITE" id="PS00154">
    <property type="entry name" value="ATPASE_E1_E2"/>
    <property type="match status" value="1"/>
</dbReference>
<dbReference type="GO" id="GO:0005802">
    <property type="term" value="C:trans-Golgi network"/>
    <property type="evidence" value="ECO:0007669"/>
    <property type="project" value="TreeGrafter"/>
</dbReference>
<dbReference type="GO" id="GO:0016887">
    <property type="term" value="F:ATP hydrolysis activity"/>
    <property type="evidence" value="ECO:0007669"/>
    <property type="project" value="InterPro"/>
</dbReference>
<dbReference type="Pfam" id="PF00122">
    <property type="entry name" value="E1-E2_ATPase"/>
    <property type="match status" value="1"/>
</dbReference>
<dbReference type="GO" id="GO:0006897">
    <property type="term" value="P:endocytosis"/>
    <property type="evidence" value="ECO:0007669"/>
    <property type="project" value="TreeGrafter"/>
</dbReference>
<dbReference type="SFLD" id="SFLDF00027">
    <property type="entry name" value="p-type_atpase"/>
    <property type="match status" value="1"/>
</dbReference>
<feature type="region of interest" description="Disordered" evidence="19">
    <location>
        <begin position="192"/>
        <end position="212"/>
    </location>
</feature>
<keyword evidence="12" id="KW-0445">Lipid transport</keyword>
<evidence type="ECO:0000313" key="23">
    <source>
        <dbReference type="EMBL" id="CAG7663738.1"/>
    </source>
</evidence>
<feature type="binding site" evidence="17">
    <location>
        <position position="612"/>
    </location>
    <ligand>
        <name>Mg(2+)</name>
        <dbReference type="ChEBI" id="CHEBI:18420"/>
    </ligand>
</feature>
<feature type="transmembrane region" description="Helical" evidence="18">
    <location>
        <begin position="552"/>
        <end position="572"/>
    </location>
</feature>
<feature type="transmembrane region" description="Helical" evidence="18">
    <location>
        <begin position="1168"/>
        <end position="1187"/>
    </location>
</feature>
<feature type="domain" description="P-type ATPase N-terminal" evidence="21">
    <location>
        <begin position="270"/>
        <end position="326"/>
    </location>
</feature>
<dbReference type="GO" id="GO:0006890">
    <property type="term" value="P:retrograde vesicle-mediated transport, Golgi to endoplasmic reticulum"/>
    <property type="evidence" value="ECO:0007669"/>
    <property type="project" value="TreeGrafter"/>
</dbReference>
<dbReference type="OrthoDB" id="377733at2759"/>
<keyword evidence="13 18" id="KW-0472">Membrane</keyword>
<keyword evidence="6 17" id="KW-0479">Metal-binding</keyword>
<dbReference type="EMBL" id="CAJVCH010008517">
    <property type="protein sequence ID" value="CAG7663738.1"/>
    <property type="molecule type" value="Genomic_DNA"/>
</dbReference>
<feature type="region of interest" description="Disordered" evidence="19">
    <location>
        <begin position="107"/>
        <end position="150"/>
    </location>
</feature>
<evidence type="ECO:0000256" key="1">
    <source>
        <dbReference type="ARBA" id="ARBA00001946"/>
    </source>
</evidence>
<feature type="binding site" evidence="17">
    <location>
        <position position="1003"/>
    </location>
    <ligand>
        <name>Mg(2+)</name>
        <dbReference type="ChEBI" id="CHEBI:18420"/>
    </ligand>
</feature>
<dbReference type="GO" id="GO:0045332">
    <property type="term" value="P:phospholipid translocation"/>
    <property type="evidence" value="ECO:0007669"/>
    <property type="project" value="TreeGrafter"/>
</dbReference>
<keyword evidence="8 16" id="KW-0067">ATP-binding</keyword>
<evidence type="ECO:0000313" key="24">
    <source>
        <dbReference type="Proteomes" id="UP000708208"/>
    </source>
</evidence>
<dbReference type="PANTHER" id="PTHR24092">
    <property type="entry name" value="PROBABLE PHOSPHOLIPID-TRANSPORTING ATPASE"/>
    <property type="match status" value="1"/>
</dbReference>
<reference evidence="23" key="1">
    <citation type="submission" date="2021-06" db="EMBL/GenBank/DDBJ databases">
        <authorList>
            <person name="Hodson N. C."/>
            <person name="Mongue J. A."/>
            <person name="Jaron S. K."/>
        </authorList>
    </citation>
    <scope>NUCLEOTIDE SEQUENCE</scope>
</reference>
<evidence type="ECO:0000259" key="22">
    <source>
        <dbReference type="Pfam" id="PF16212"/>
    </source>
</evidence>
<dbReference type="NCBIfam" id="TIGR01652">
    <property type="entry name" value="ATPase-Plipid"/>
    <property type="match status" value="1"/>
</dbReference>
<evidence type="ECO:0000256" key="3">
    <source>
        <dbReference type="ARBA" id="ARBA00008109"/>
    </source>
</evidence>
<feature type="transmembrane region" description="Helical" evidence="18">
    <location>
        <begin position="323"/>
        <end position="342"/>
    </location>
</feature>
<dbReference type="EC" id="7.6.2.1" evidence="18"/>
<dbReference type="NCBIfam" id="TIGR01494">
    <property type="entry name" value="ATPase_P-type"/>
    <property type="match status" value="3"/>
</dbReference>
<feature type="transmembrane region" description="Helical" evidence="18">
    <location>
        <begin position="1090"/>
        <end position="1112"/>
    </location>
</feature>
<protein>
    <recommendedName>
        <fullName evidence="18">Phospholipid-transporting ATPase</fullName>
        <ecNumber evidence="18">7.6.2.1</ecNumber>
    </recommendedName>
</protein>
<feature type="binding site" evidence="16">
    <location>
        <position position="983"/>
    </location>
    <ligand>
        <name>ATP</name>
        <dbReference type="ChEBI" id="CHEBI:30616"/>
    </ligand>
</feature>
<comment type="catalytic activity">
    <reaction evidence="14 18">
        <text>ATP + H2O + phospholipidSide 1 = ADP + phosphate + phospholipidSide 2.</text>
        <dbReference type="EC" id="7.6.2.1"/>
    </reaction>
</comment>
<dbReference type="Pfam" id="PF16212">
    <property type="entry name" value="PhoLip_ATPase_C"/>
    <property type="match status" value="1"/>
</dbReference>
<evidence type="ECO:0000256" key="17">
    <source>
        <dbReference type="PIRSR" id="PIRSR606539-3"/>
    </source>
</evidence>
<feature type="transmembrane region" description="Helical" evidence="18">
    <location>
        <begin position="1199"/>
        <end position="1219"/>
    </location>
</feature>
<keyword evidence="24" id="KW-1185">Reference proteome</keyword>
<feature type="active site" description="4-aspartylphosphate intermediate" evidence="15">
    <location>
        <position position="612"/>
    </location>
</feature>
<feature type="binding site" evidence="16">
    <location>
        <position position="897"/>
    </location>
    <ligand>
        <name>ATP</name>
        <dbReference type="ChEBI" id="CHEBI:30616"/>
    </ligand>
</feature>
<proteinExistence type="inferred from homology"/>
<evidence type="ECO:0000259" key="21">
    <source>
        <dbReference type="Pfam" id="PF16209"/>
    </source>
</evidence>
<dbReference type="PANTHER" id="PTHR24092:SF5">
    <property type="entry name" value="PHOSPHOLIPID-TRANSPORTING ATPASE"/>
    <property type="match status" value="1"/>
</dbReference>
<dbReference type="InterPro" id="IPR059000">
    <property type="entry name" value="ATPase_P-type_domA"/>
</dbReference>
<keyword evidence="7 16" id="KW-0547">Nucleotide-binding</keyword>
<dbReference type="SFLD" id="SFLDS00003">
    <property type="entry name" value="Haloacid_Dehalogenase"/>
    <property type="match status" value="1"/>
</dbReference>
<evidence type="ECO:0000256" key="8">
    <source>
        <dbReference type="ARBA" id="ARBA00022840"/>
    </source>
</evidence>
<sequence>MDMLHDINPIRLHTHTYSLQFVCSSISRYYNTPGKIGQKPKFNLTEIRTSSVDIDSSKGTLAFVTGLSGQLKRNLQLVCSVQNHRFVKIHTNCGRKVEFVELQGEEESQGLLGNSDSNYRTPLLSGRSRRQRSSYERNLGETSSSEEEFGRVTLDLDRNRATKRSSRKNMLRNGQRSLSVSNPNYDMTINMGDEEEGGSSSDGVNFPSHVGTPDDYRRHSSRLASNSNGLARCIGGIGSFACWFCSKLSRTLFRKKELRSREFTIGKPTEEKHAANIIRNQKYNVFSFIPLVLYQQFKFFLNLYFLIMATSQFFQSIRIGYWYTYWGPLIFVLSVTLIRELIDDIRRRQRDKEINNQKYHKITREGQLFVPSSKIKVGDLIMVEKNQRVPADMVLLRTSDKAGRCFVRTDQLDGETDWKLRLPILQELEHEAEIFTSSITVYAEKPQKDIHSFVGTMSRPRESDSDGRDEIGIQVENTLWANTVLAAGNAVGVVVYTGKETRSVMNNSIPRSKVGLIDLEVNNLTKILFLAVIGLAFLMMCLKGFEGPWYRYMFRFVLLFSYIIPISLRVNLDMAKAFYATSIQKDKSIAGTVARSTTISEDLGRISYLLTDKTGTLTQNEMVFKRLCLANSQADSIDDIRDKLKQAFRTARAQETVTHMRIDENIRVKEAIKALGVCHNVTPVCDENEDDQEMAYGIDREFTYQASSPDEIALVKYVKDVGLSLVQRDQSTMTLKSFDDGITLKYQILHVFPFTSEAKRMGIIVKTMNEDLSPGARREEIIFYQKGADVVMKNIVKYTDWMDESLDNMSREGLRTLVVAKKTLTQEQYDEFDKKYNAAKSSKVDRPTAIAAAVNPLEDNMDLVCVTGVEDTLQEDVKVTLETLRNAQIKIWMLTGDKLETAICIAKSSKLVATQQDLYVFKEIADRAQAFTELNNYRRKSDQPIVIKGESLDVCLQYYEREFMELACGAPVVVVCRCSPTQKAKVVELVQKSTNKRTAAIGDGGNDVAMIQAADVGIGIEGKEGRQASLAADFSIPQFRFVSTLLLVHGRYSYKRSASLAQFVMHRGLIITVMQAVFSSIFYFSSVALYQGLLMIGYATLYTMFPVFALVLDQDVRPEDLLRLPELYAELGKGRSLTYKTFFLWVLVSVYQGGMIMYGALILFKDEFIHIVSISFTSLILTELIMVGITIRTMHRLMILAEVVSFLTYVLSLFIFHGFFDINFILTWTFLWKVTLITTCSCLPICIFKYVGRCIAPPNYSKLG</sequence>
<evidence type="ECO:0000256" key="6">
    <source>
        <dbReference type="ARBA" id="ARBA00022723"/>
    </source>
</evidence>
<feature type="binding site" evidence="16">
    <location>
        <position position="1007"/>
    </location>
    <ligand>
        <name>ATP</name>
        <dbReference type="ChEBI" id="CHEBI:30616"/>
    </ligand>
</feature>
<keyword evidence="5 18" id="KW-0812">Transmembrane</keyword>
<evidence type="ECO:0000256" key="5">
    <source>
        <dbReference type="ARBA" id="ARBA00022692"/>
    </source>
</evidence>
<dbReference type="Pfam" id="PF16209">
    <property type="entry name" value="PhoLip_ATPase_N"/>
    <property type="match status" value="1"/>
</dbReference>
<feature type="domain" description="P-type ATPase A" evidence="20">
    <location>
        <begin position="365"/>
        <end position="502"/>
    </location>
</feature>
<feature type="binding site" evidence="17">
    <location>
        <position position="614"/>
    </location>
    <ligand>
        <name>Mg(2+)</name>
        <dbReference type="ChEBI" id="CHEBI:18420"/>
    </ligand>
</feature>
<evidence type="ECO:0000256" key="2">
    <source>
        <dbReference type="ARBA" id="ARBA00004127"/>
    </source>
</evidence>
<gene>
    <name evidence="23" type="ORF">AFUS01_LOCUS1527</name>
</gene>
<feature type="transmembrane region" description="Helical" evidence="18">
    <location>
        <begin position="527"/>
        <end position="546"/>
    </location>
</feature>
<dbReference type="InterPro" id="IPR032631">
    <property type="entry name" value="P-type_ATPase_N"/>
</dbReference>
<evidence type="ECO:0000256" key="16">
    <source>
        <dbReference type="PIRSR" id="PIRSR606539-2"/>
    </source>
</evidence>
<dbReference type="InterPro" id="IPR006539">
    <property type="entry name" value="P-type_ATPase_IV"/>
</dbReference>
<dbReference type="InterPro" id="IPR032630">
    <property type="entry name" value="P_typ_ATPase_c"/>
</dbReference>
<keyword evidence="10 18" id="KW-1278">Translocase</keyword>
<feature type="binding site" evidence="16">
    <location>
        <position position="977"/>
    </location>
    <ligand>
        <name>ATP</name>
        <dbReference type="ChEBI" id="CHEBI:30616"/>
    </ligand>
</feature>
<feature type="transmembrane region" description="Helical" evidence="18">
    <location>
        <begin position="1142"/>
        <end position="1162"/>
    </location>
</feature>
<evidence type="ECO:0000259" key="20">
    <source>
        <dbReference type="Pfam" id="PF00122"/>
    </source>
</evidence>
<dbReference type="InterPro" id="IPR018303">
    <property type="entry name" value="ATPase_P-typ_P_site"/>
</dbReference>
<feature type="binding site" evidence="17">
    <location>
        <position position="1007"/>
    </location>
    <ligand>
        <name>Mg(2+)</name>
        <dbReference type="ChEBI" id="CHEBI:18420"/>
    </ligand>
</feature>
<evidence type="ECO:0000256" key="9">
    <source>
        <dbReference type="ARBA" id="ARBA00022842"/>
    </source>
</evidence>
<feature type="binding site" evidence="16">
    <location>
        <position position="815"/>
    </location>
    <ligand>
        <name>ATP</name>
        <dbReference type="ChEBI" id="CHEBI:30616"/>
    </ligand>
</feature>
<dbReference type="InterPro" id="IPR044492">
    <property type="entry name" value="P_typ_ATPase_HD_dom"/>
</dbReference>
<feature type="binding site" evidence="16">
    <location>
        <position position="1006"/>
    </location>
    <ligand>
        <name>ATP</name>
        <dbReference type="ChEBI" id="CHEBI:30616"/>
    </ligand>
</feature>
<accession>A0A8J2J285</accession>
<evidence type="ECO:0000256" key="15">
    <source>
        <dbReference type="PIRSR" id="PIRSR606539-1"/>
    </source>
</evidence>
<dbReference type="GO" id="GO:0000287">
    <property type="term" value="F:magnesium ion binding"/>
    <property type="evidence" value="ECO:0007669"/>
    <property type="project" value="UniProtKB-UniRule"/>
</dbReference>
<comment type="cofactor">
    <cofactor evidence="1 17">
        <name>Mg(2+)</name>
        <dbReference type="ChEBI" id="CHEBI:18420"/>
    </cofactor>
</comment>
<keyword evidence="11 18" id="KW-1133">Transmembrane helix</keyword>
<dbReference type="GO" id="GO:0005886">
    <property type="term" value="C:plasma membrane"/>
    <property type="evidence" value="ECO:0007669"/>
    <property type="project" value="TreeGrafter"/>
</dbReference>
<comment type="subcellular location">
    <subcellularLocation>
        <location evidence="2">Endomembrane system</location>
        <topology evidence="2">Multi-pass membrane protein</topology>
    </subcellularLocation>
    <subcellularLocation>
        <location evidence="18">Membrane</location>
        <topology evidence="18">Multi-pass membrane protein</topology>
    </subcellularLocation>
</comment>
<feature type="binding site" evidence="16">
    <location>
        <position position="613"/>
    </location>
    <ligand>
        <name>ATP</name>
        <dbReference type="ChEBI" id="CHEBI:30616"/>
    </ligand>
</feature>
<feature type="domain" description="P-type ATPase C-terminal" evidence="22">
    <location>
        <begin position="1030"/>
        <end position="1257"/>
    </location>
</feature>
<evidence type="ECO:0000256" key="19">
    <source>
        <dbReference type="SAM" id="MobiDB-lite"/>
    </source>
</evidence>
<dbReference type="Proteomes" id="UP000708208">
    <property type="component" value="Unassembled WGS sequence"/>
</dbReference>